<name>A0A7R8X9E9_9CRUS</name>
<feature type="region of interest" description="Disordered" evidence="1">
    <location>
        <begin position="1"/>
        <end position="36"/>
    </location>
</feature>
<keyword evidence="2" id="KW-0472">Membrane</keyword>
<reference evidence="3" key="1">
    <citation type="submission" date="2020-11" db="EMBL/GenBank/DDBJ databases">
        <authorList>
            <person name="Tran Van P."/>
        </authorList>
    </citation>
    <scope>NUCLEOTIDE SEQUENCE</scope>
</reference>
<evidence type="ECO:0000313" key="3">
    <source>
        <dbReference type="EMBL" id="CAD7246500.1"/>
    </source>
</evidence>
<dbReference type="InterPro" id="IPR057435">
    <property type="entry name" value="Lips"/>
</dbReference>
<accession>A0A7R8X9E9</accession>
<dbReference type="PANTHER" id="PTHR37686:SF1">
    <property type="entry name" value="LD36006P"/>
    <property type="match status" value="1"/>
</dbReference>
<protein>
    <submittedName>
        <fullName evidence="3">Uncharacterized protein</fullName>
    </submittedName>
</protein>
<sequence>MLSSEEADLSNSEAEGSADENVQTAGPQLYPGGPQLEPLKIDVKYEGLPPDIVLALRQVKQAAKTSLFHWKSFPIQVPEPISRSQSEGPRSSQSINPNELFVEPSFEELDRIALDSQGQLKKLTPSQIECIRQEGEFEVESVNFPGQVHRWRLCSLLQKGKGKTEESLQEGLALSLCLIIISAKNRFVSDNFSVRAGIRSLKEGLCQLLDALIGLPSLGSKGIMERLQEERAKYLVVELLCQSSDECDLDGLCHFIKDQVVRREKELEGKVNDDVDMIPPCPPIPLVFRTPKGSDVDLRLFDRQLMRRLSQILVGILERETKGWFLHFKEQHLAKFKDQLLSDADIEKETNLAVMDEYLRRVFRSILENPDIAAPGEGLGKLLVEQAKSVILMGRAMDNVHEMWNRTWLEKEKRLKINHPILSKIPAWMEERLLQAEAEFVAQHQWSAHEEALSLCRDHNLNQTLYFLSRDLIFMKEREPVLMKELQCLQEPTRTYRWYSHIWDPKKWVIHCLYQGQCEVIPTVVSNQTAPMTRPRSALREPTYFLEKFRTRTTSSRWLFWRWLNFIHCFYSWTNNAFYFFGYVIPWTSPISLQALISAEPFMADYELSQASSSLKMVNGSLCPQPSSTRQTLQSQLRLLWKHVSHERTSFKSKPSMAFLGNEISRHANWSWNYVLKGGLGSLFLCIFFPLTCLLVCCASLLLTIAAPIWMLVLVLGFHLFKILIYDLDSPELTEFSIQCQYFSPIILAVVWKIVILGIIQPIIAFLLGAIVCPILAAFVLLAGFLQYYARLAWDWIMLETLIKRLGRIPAVDTLFASRVAGPGLGSNFYYQITVPQALASLELRIEGEELRAYAQQMEKLIRKPQEDLRRFIQQVFQPFSATVTSTGIYLQLEKEAMILLQTLEDRVRRRTKELTLQLPADIRNRVRMPDWQLKLALHHGASMLCRHYPSRVLSRLSTPPTEFWEEKGLLVEDWPGLAALFFSEIFSPGFLCVLEDGETRFQLESHLDLSRFEVEATHFPEDMSSVMLTCHKRKNITIHSPYLHTDCFNPTVRPFLTRKTQTRKRTGPLNSRTKFETEKQKLMIPLPIPHPVLICALIYNRDNEESVPLESRICQHIMADLERSRPANAPPTDITSMDTDALSIMTSQQVSHHNLHSVTLNLVSPNEVSVNVTSHGDTRALRGYGTLV</sequence>
<keyword evidence="2" id="KW-0812">Transmembrane</keyword>
<feature type="transmembrane region" description="Helical" evidence="2">
    <location>
        <begin position="680"/>
        <end position="703"/>
    </location>
</feature>
<proteinExistence type="predicted"/>
<dbReference type="EMBL" id="LR900671">
    <property type="protein sequence ID" value="CAD7246500.1"/>
    <property type="molecule type" value="Genomic_DNA"/>
</dbReference>
<feature type="transmembrane region" description="Helical" evidence="2">
    <location>
        <begin position="766"/>
        <end position="789"/>
    </location>
</feature>
<keyword evidence="2" id="KW-1133">Transmembrane helix</keyword>
<evidence type="ECO:0000256" key="1">
    <source>
        <dbReference type="SAM" id="MobiDB-lite"/>
    </source>
</evidence>
<keyword evidence="4" id="KW-1185">Reference proteome</keyword>
<feature type="transmembrane region" description="Helical" evidence="2">
    <location>
        <begin position="709"/>
        <end position="728"/>
    </location>
</feature>
<dbReference type="AlphaFoldDB" id="A0A7R8X9E9"/>
<dbReference type="Pfam" id="PF25228">
    <property type="entry name" value="Lips"/>
    <property type="match status" value="1"/>
</dbReference>
<feature type="transmembrane region" description="Helical" evidence="2">
    <location>
        <begin position="740"/>
        <end position="760"/>
    </location>
</feature>
<dbReference type="EMBL" id="CAJPEV010001154">
    <property type="protein sequence ID" value="CAG0891043.1"/>
    <property type="molecule type" value="Genomic_DNA"/>
</dbReference>
<evidence type="ECO:0000256" key="2">
    <source>
        <dbReference type="SAM" id="Phobius"/>
    </source>
</evidence>
<dbReference type="OrthoDB" id="10003277at2759"/>
<organism evidence="3">
    <name type="scientific">Darwinula stevensoni</name>
    <dbReference type="NCBI Taxonomy" id="69355"/>
    <lineage>
        <taxon>Eukaryota</taxon>
        <taxon>Metazoa</taxon>
        <taxon>Ecdysozoa</taxon>
        <taxon>Arthropoda</taxon>
        <taxon>Crustacea</taxon>
        <taxon>Oligostraca</taxon>
        <taxon>Ostracoda</taxon>
        <taxon>Podocopa</taxon>
        <taxon>Podocopida</taxon>
        <taxon>Darwinulocopina</taxon>
        <taxon>Darwinuloidea</taxon>
        <taxon>Darwinulidae</taxon>
        <taxon>Darwinula</taxon>
    </lineage>
</organism>
<feature type="compositionally biased region" description="Polar residues" evidence="1">
    <location>
        <begin position="9"/>
        <end position="26"/>
    </location>
</feature>
<dbReference type="Proteomes" id="UP000677054">
    <property type="component" value="Unassembled WGS sequence"/>
</dbReference>
<evidence type="ECO:0000313" key="4">
    <source>
        <dbReference type="Proteomes" id="UP000677054"/>
    </source>
</evidence>
<gene>
    <name evidence="3" type="ORF">DSTB1V02_LOCUS6350</name>
</gene>
<dbReference type="PANTHER" id="PTHR37686">
    <property type="entry name" value="LD36006P"/>
    <property type="match status" value="1"/>
</dbReference>